<accession>X1GNG7</accession>
<proteinExistence type="predicted"/>
<dbReference type="EMBL" id="BARU01025250">
    <property type="protein sequence ID" value="GAH58727.1"/>
    <property type="molecule type" value="Genomic_DNA"/>
</dbReference>
<name>X1GNG7_9ZZZZ</name>
<feature type="region of interest" description="Disordered" evidence="1">
    <location>
        <begin position="1"/>
        <end position="39"/>
    </location>
</feature>
<gene>
    <name evidence="2" type="ORF">S03H2_40702</name>
</gene>
<evidence type="ECO:0000313" key="2">
    <source>
        <dbReference type="EMBL" id="GAH58727.1"/>
    </source>
</evidence>
<organism evidence="2">
    <name type="scientific">marine sediment metagenome</name>
    <dbReference type="NCBI Taxonomy" id="412755"/>
    <lineage>
        <taxon>unclassified sequences</taxon>
        <taxon>metagenomes</taxon>
        <taxon>ecological metagenomes</taxon>
    </lineage>
</organism>
<dbReference type="AlphaFoldDB" id="X1GNG7"/>
<sequence length="39" mass="4161">KPARIDHGNVEHAKTTADDGFHKAADGSKGEERCGLGRQ</sequence>
<reference evidence="2" key="1">
    <citation type="journal article" date="2014" name="Front. Microbiol.">
        <title>High frequency of phylogenetically diverse reductive dehalogenase-homologous genes in deep subseafloor sedimentary metagenomes.</title>
        <authorList>
            <person name="Kawai M."/>
            <person name="Futagami T."/>
            <person name="Toyoda A."/>
            <person name="Takaki Y."/>
            <person name="Nishi S."/>
            <person name="Hori S."/>
            <person name="Arai W."/>
            <person name="Tsubouchi T."/>
            <person name="Morono Y."/>
            <person name="Uchiyama I."/>
            <person name="Ito T."/>
            <person name="Fujiyama A."/>
            <person name="Inagaki F."/>
            <person name="Takami H."/>
        </authorList>
    </citation>
    <scope>NUCLEOTIDE SEQUENCE</scope>
    <source>
        <strain evidence="2">Expedition CK06-06</strain>
    </source>
</reference>
<comment type="caution">
    <text evidence="2">The sequence shown here is derived from an EMBL/GenBank/DDBJ whole genome shotgun (WGS) entry which is preliminary data.</text>
</comment>
<evidence type="ECO:0000256" key="1">
    <source>
        <dbReference type="SAM" id="MobiDB-lite"/>
    </source>
</evidence>
<protein>
    <submittedName>
        <fullName evidence="2">Uncharacterized protein</fullName>
    </submittedName>
</protein>
<feature type="non-terminal residue" evidence="2">
    <location>
        <position position="1"/>
    </location>
</feature>